<gene>
    <name evidence="1" type="ORF">UFOPK4057_00626</name>
</gene>
<protein>
    <submittedName>
        <fullName evidence="1">Unannotated protein</fullName>
    </submittedName>
</protein>
<accession>A0A6J7PRC8</accession>
<organism evidence="1">
    <name type="scientific">freshwater metagenome</name>
    <dbReference type="NCBI Taxonomy" id="449393"/>
    <lineage>
        <taxon>unclassified sequences</taxon>
        <taxon>metagenomes</taxon>
        <taxon>ecological metagenomes</taxon>
    </lineage>
</organism>
<dbReference type="EMBL" id="CAFBPC010000122">
    <property type="protein sequence ID" value="CAB5006069.1"/>
    <property type="molecule type" value="Genomic_DNA"/>
</dbReference>
<evidence type="ECO:0000313" key="1">
    <source>
        <dbReference type="EMBL" id="CAB5006069.1"/>
    </source>
</evidence>
<sequence>MRTTVPSKPGAATKAWEEYVKSFVTIDVSGISKSECGVYAMLVTEGSLTFYDWNGVQWTDISSLLMGGRGQVPLKVYSHDFTNDGVVDFFVTYGDNKARGGATYGGFFAFPWSGNNMCEWGWVDIDNGRDITKVVESPEIDQRRGVVYASGYVSSRWQSYGKLSYLPSSSSFIFQKAFKD</sequence>
<name>A0A6J7PRC8_9ZZZZ</name>
<proteinExistence type="predicted"/>
<dbReference type="AlphaFoldDB" id="A0A6J7PRC8"/>
<reference evidence="1" key="1">
    <citation type="submission" date="2020-05" db="EMBL/GenBank/DDBJ databases">
        <authorList>
            <person name="Chiriac C."/>
            <person name="Salcher M."/>
            <person name="Ghai R."/>
            <person name="Kavagutti S V."/>
        </authorList>
    </citation>
    <scope>NUCLEOTIDE SEQUENCE</scope>
</reference>